<feature type="binding site" evidence="1">
    <location>
        <position position="353"/>
    </location>
    <ligand>
        <name>Zn(2+)</name>
        <dbReference type="ChEBI" id="CHEBI:29105"/>
    </ligand>
</feature>
<evidence type="ECO:0000313" key="3">
    <source>
        <dbReference type="Proteomes" id="UP001198148"/>
    </source>
</evidence>
<dbReference type="InterPro" id="IPR007822">
    <property type="entry name" value="LANC-like"/>
</dbReference>
<dbReference type="Pfam" id="PF05147">
    <property type="entry name" value="LANC_like"/>
    <property type="match status" value="1"/>
</dbReference>
<dbReference type="AlphaFoldDB" id="A0AAW4U385"/>
<gene>
    <name evidence="2" type="ORF">LIP63_08690</name>
</gene>
<dbReference type="SMART" id="SM01260">
    <property type="entry name" value="LANC_like"/>
    <property type="match status" value="1"/>
</dbReference>
<proteinExistence type="predicted"/>
<dbReference type="GO" id="GO:0031179">
    <property type="term" value="P:peptide modification"/>
    <property type="evidence" value="ECO:0007669"/>
    <property type="project" value="InterPro"/>
</dbReference>
<dbReference type="Proteomes" id="UP001198148">
    <property type="component" value="Unassembled WGS sequence"/>
</dbReference>
<evidence type="ECO:0000256" key="1">
    <source>
        <dbReference type="PIRSR" id="PIRSR607822-1"/>
    </source>
</evidence>
<dbReference type="CDD" id="cd04793">
    <property type="entry name" value="LanC"/>
    <property type="match status" value="1"/>
</dbReference>
<dbReference type="EMBL" id="JAJBPF010000023">
    <property type="protein sequence ID" value="MCB5645441.1"/>
    <property type="molecule type" value="Genomic_DNA"/>
</dbReference>
<organism evidence="2 3">
    <name type="scientific">Bifidobacterium breve</name>
    <dbReference type="NCBI Taxonomy" id="1685"/>
    <lineage>
        <taxon>Bacteria</taxon>
        <taxon>Bacillati</taxon>
        <taxon>Actinomycetota</taxon>
        <taxon>Actinomycetes</taxon>
        <taxon>Bifidobacteriales</taxon>
        <taxon>Bifidobacteriaceae</taxon>
        <taxon>Bifidobacterium</taxon>
    </lineage>
</organism>
<protein>
    <submittedName>
        <fullName evidence="2">Lanthionine synthetase C family protein</fullName>
    </submittedName>
</protein>
<comment type="caution">
    <text evidence="2">The sequence shown here is derived from an EMBL/GenBank/DDBJ whole genome shotgun (WGS) entry which is preliminary data.</text>
</comment>
<sequence>MSKQDQSKFLPPEIEKQFFYIIDELCHRLIDPKQLKSIVDQPGNHEPLFDTSVWAPCTISHGLCGTSIFYSILANKYESFRAVAHNHLLLATSTINWCINGGVMGGPSGLLAAAQIASRSPMDYSKLREQLTAWICRCQLYLINRYRSSLGNGVPWLAYDIMNGICGNLRILLDENSTNARETINLSVKYLCDLVLTSNSQGMPGWWVPGNLQPTKQDENEYPDGDLNVGVAHGAAGILGTLVSVFNYGYTDTRVMDSIKRIMEWTFHWTQHADDFDYWPARIPTNCQIQDDVLSPLPTRAGWCYGTPGIAVEMLRASTLLDDVDTTGHIIDILSSHLSSPTNQWHIAGPTFCHGYAGVLYSVFKAWTLCGSEVLRNIGSNMANNLLAMADECSPFVYQHWMYSNTPSHKINLKKLDNVGLLEGSSGIGLVLYSICNQGDSSANWDRVFALS</sequence>
<reference evidence="2" key="1">
    <citation type="submission" date="2021-10" db="EMBL/GenBank/DDBJ databases">
        <title>Collection of gut derived symbiotic bacterial strains cultured from healthy donors.</title>
        <authorList>
            <person name="Lin H."/>
            <person name="Littmann E."/>
            <person name="Claire K."/>
            <person name="Pamer E."/>
        </authorList>
    </citation>
    <scope>NUCLEOTIDE SEQUENCE</scope>
    <source>
        <strain evidence="2">MSK.23.105</strain>
    </source>
</reference>
<feature type="binding site" evidence="1">
    <location>
        <position position="354"/>
    </location>
    <ligand>
        <name>Zn(2+)</name>
        <dbReference type="ChEBI" id="CHEBI:29105"/>
    </ligand>
</feature>
<keyword evidence="1" id="KW-0479">Metal-binding</keyword>
<keyword evidence="1" id="KW-0862">Zinc</keyword>
<evidence type="ECO:0000313" key="2">
    <source>
        <dbReference type="EMBL" id="MCB5645441.1"/>
    </source>
</evidence>
<name>A0AAW4U385_BIFBR</name>
<feature type="binding site" evidence="1">
    <location>
        <position position="304"/>
    </location>
    <ligand>
        <name>Zn(2+)</name>
        <dbReference type="ChEBI" id="CHEBI:29105"/>
    </ligand>
</feature>
<dbReference type="InterPro" id="IPR033889">
    <property type="entry name" value="LanC"/>
</dbReference>
<dbReference type="GO" id="GO:0046872">
    <property type="term" value="F:metal ion binding"/>
    <property type="evidence" value="ECO:0007669"/>
    <property type="project" value="UniProtKB-KW"/>
</dbReference>
<dbReference type="RefSeq" id="WP_217297624.1">
    <property type="nucleotide sequence ID" value="NZ_JAHOCE010000025.1"/>
</dbReference>
<accession>A0AAW4U385</accession>